<dbReference type="STRING" id="1280950.HJO_02020"/>
<dbReference type="PATRIC" id="fig|1280950.3.peg.414"/>
<feature type="transmembrane region" description="Helical" evidence="1">
    <location>
        <begin position="408"/>
        <end position="432"/>
    </location>
</feature>
<gene>
    <name evidence="2" type="ORF">HJO_02020</name>
</gene>
<feature type="transmembrane region" description="Helical" evidence="1">
    <location>
        <begin position="12"/>
        <end position="33"/>
    </location>
</feature>
<feature type="transmembrane region" description="Helical" evidence="1">
    <location>
        <begin position="86"/>
        <end position="111"/>
    </location>
</feature>
<dbReference type="Pfam" id="PF02447">
    <property type="entry name" value="GntP_permease"/>
    <property type="match status" value="1"/>
</dbReference>
<dbReference type="AlphaFoldDB" id="A0A059FUK6"/>
<feature type="transmembrane region" description="Helical" evidence="1">
    <location>
        <begin position="315"/>
        <end position="339"/>
    </location>
</feature>
<keyword evidence="1" id="KW-1133">Transmembrane helix</keyword>
<feature type="transmembrane region" description="Helical" evidence="1">
    <location>
        <begin position="161"/>
        <end position="184"/>
    </location>
</feature>
<feature type="transmembrane region" description="Helical" evidence="1">
    <location>
        <begin position="123"/>
        <end position="141"/>
    </location>
</feature>
<comment type="caution">
    <text evidence="2">The sequence shown here is derived from an EMBL/GenBank/DDBJ whole genome shotgun (WGS) entry which is preliminary data.</text>
</comment>
<accession>A0A059FUK6</accession>
<evidence type="ECO:0000256" key="1">
    <source>
        <dbReference type="SAM" id="Phobius"/>
    </source>
</evidence>
<dbReference type="PANTHER" id="PTHR30354:SF25">
    <property type="entry name" value="INNER MEMBRANE PERMEASE YGBN"/>
    <property type="match status" value="1"/>
</dbReference>
<feature type="transmembrane region" description="Helical" evidence="1">
    <location>
        <begin position="247"/>
        <end position="269"/>
    </location>
</feature>
<dbReference type="PANTHER" id="PTHR30354">
    <property type="entry name" value="GNT FAMILY GLUCONATE TRANSPORTER"/>
    <property type="match status" value="1"/>
</dbReference>
<name>A0A059FUK6_9PROT</name>
<dbReference type="PIRSF" id="PIRSF002746">
    <property type="entry name" value="Gluconate_transporter"/>
    <property type="match status" value="1"/>
</dbReference>
<feature type="transmembrane region" description="Helical" evidence="1">
    <location>
        <begin position="372"/>
        <end position="396"/>
    </location>
</feature>
<keyword evidence="1" id="KW-0812">Transmembrane</keyword>
<dbReference type="GO" id="GO:0005886">
    <property type="term" value="C:plasma membrane"/>
    <property type="evidence" value="ECO:0007669"/>
    <property type="project" value="TreeGrafter"/>
</dbReference>
<dbReference type="eggNOG" id="COG2610">
    <property type="taxonomic scope" value="Bacteria"/>
</dbReference>
<feature type="transmembrane region" description="Helical" evidence="1">
    <location>
        <begin position="205"/>
        <end position="227"/>
    </location>
</feature>
<protein>
    <submittedName>
        <fullName evidence="2">Gluconate transporter</fullName>
    </submittedName>
</protein>
<reference evidence="2 3" key="1">
    <citation type="journal article" date="2014" name="Antonie Van Leeuwenhoek">
        <title>Hyphomonas beringensis sp. nov. and Hyphomonas chukchiensis sp. nov., isolated from surface seawater of the Bering Sea and Chukchi Sea.</title>
        <authorList>
            <person name="Li C."/>
            <person name="Lai Q."/>
            <person name="Li G."/>
            <person name="Dong C."/>
            <person name="Wang J."/>
            <person name="Liao Y."/>
            <person name="Shao Z."/>
        </authorList>
    </citation>
    <scope>NUCLEOTIDE SEQUENCE [LARGE SCALE GENOMIC DNA]</scope>
    <source>
        <strain evidence="2 3">MHS-2</strain>
    </source>
</reference>
<dbReference type="GO" id="GO:0015128">
    <property type="term" value="F:gluconate transmembrane transporter activity"/>
    <property type="evidence" value="ECO:0007669"/>
    <property type="project" value="InterPro"/>
</dbReference>
<sequence>MGLILRARIPAFLALLLVSAGFGIVYGMQPAAIIQSIQSGMGGTLGFVAVVVGLGAMLGALLDVSGGVRALSTGMLNAFGERRAPLALGFIGFVVAIPVFLDVALIILAPVIYGLTRRTGRPIVAFAIPLLAGLAVSHAFIPPTPGPIAVADILGADLGLVIAFGALTGLPAMLVAGPLFAGWLERQPAFQGGVPAGQETQTVDAEVGFLTSLGIVLVPLVLIVAGTLVNTLGKAGMLELPEVVTRFVMFAGHPFIALMIACCLAWFVFGKIHSVPSKTLTGAMVKALEPAGVVVLITGAGGAFKQILVDSEAGAALAATLTATGMSPLLFGFAVAAIIRVAQGSATVAMLTAAGIAAPVAELAGLSPGGTALMVLAIASGATVLSHVNDSGFWLVSRYLGLSEGQTLRSWTVTSTLVGLVGLAATLLLSLFV</sequence>
<dbReference type="InterPro" id="IPR003474">
    <property type="entry name" value="Glcn_transporter"/>
</dbReference>
<organism evidence="2 3">
    <name type="scientific">Hyphomonas johnsonii MHS-2</name>
    <dbReference type="NCBI Taxonomy" id="1280950"/>
    <lineage>
        <taxon>Bacteria</taxon>
        <taxon>Pseudomonadati</taxon>
        <taxon>Pseudomonadota</taxon>
        <taxon>Alphaproteobacteria</taxon>
        <taxon>Hyphomonadales</taxon>
        <taxon>Hyphomonadaceae</taxon>
        <taxon>Hyphomonas</taxon>
    </lineage>
</organism>
<feature type="transmembrane region" description="Helical" evidence="1">
    <location>
        <begin position="290"/>
        <end position="309"/>
    </location>
</feature>
<dbReference type="EMBL" id="ARYK01000001">
    <property type="protein sequence ID" value="KCZ94113.1"/>
    <property type="molecule type" value="Genomic_DNA"/>
</dbReference>
<keyword evidence="1" id="KW-0472">Membrane</keyword>
<dbReference type="Proteomes" id="UP000025171">
    <property type="component" value="Unassembled WGS sequence"/>
</dbReference>
<proteinExistence type="predicted"/>
<dbReference type="NCBIfam" id="TIGR00791">
    <property type="entry name" value="gntP"/>
    <property type="match status" value="1"/>
</dbReference>
<evidence type="ECO:0000313" key="3">
    <source>
        <dbReference type="Proteomes" id="UP000025171"/>
    </source>
</evidence>
<evidence type="ECO:0000313" key="2">
    <source>
        <dbReference type="EMBL" id="KCZ94113.1"/>
    </source>
</evidence>
<keyword evidence="3" id="KW-1185">Reference proteome</keyword>
<feature type="transmembrane region" description="Helical" evidence="1">
    <location>
        <begin position="45"/>
        <end position="66"/>
    </location>
</feature>